<comment type="caution">
    <text evidence="2">The sequence shown here is derived from an EMBL/GenBank/DDBJ whole genome shotgun (WGS) entry which is preliminary data.</text>
</comment>
<evidence type="ECO:0000313" key="2">
    <source>
        <dbReference type="EMBL" id="PLW40238.1"/>
    </source>
</evidence>
<sequence length="292" mass="32467">MAEKIETTLKADYLPIFDDPNYTNWSGRIKVHLCGKDLWNVCTVPVNPLATDNKKEKYTKSNYEAIEIIIPRLNACCYNEVVNKDTIDTATLLWQKITNQYASNSVVDLEQIVNRIALSPDCTEDPYLVLNALQTFQTHKLNQESGSNMVAMMSTGKKFPVKVVQLCGFGEHNPKVMSHAKPQCFEKYPHLKKAQQQQRGEQKNASASYAHASASVCFRTSSAANTFVIDSAASHHMICDKSMFSSFTSEIIAIKTGSSHEKLQAMGTGTVNTLFNGKILKLVNCLYVPAIS</sequence>
<gene>
    <name evidence="2" type="ORF">PCASD_08559</name>
</gene>
<reference evidence="2 3" key="1">
    <citation type="submission" date="2017-11" db="EMBL/GenBank/DDBJ databases">
        <title>De novo assembly and phasing of dikaryotic genomes from two isolates of Puccinia coronata f. sp. avenae, the causal agent of oat crown rust.</title>
        <authorList>
            <person name="Miller M.E."/>
            <person name="Zhang Y."/>
            <person name="Omidvar V."/>
            <person name="Sperschneider J."/>
            <person name="Schwessinger B."/>
            <person name="Raley C."/>
            <person name="Palmer J.M."/>
            <person name="Garnica D."/>
            <person name="Upadhyaya N."/>
            <person name="Rathjen J."/>
            <person name="Taylor J.M."/>
            <person name="Park R.F."/>
            <person name="Dodds P.N."/>
            <person name="Hirsch C.D."/>
            <person name="Kianian S.F."/>
            <person name="Figueroa M."/>
        </authorList>
    </citation>
    <scope>NUCLEOTIDE SEQUENCE [LARGE SCALE GENOMIC DNA]</scope>
    <source>
        <strain evidence="2">12SD80</strain>
    </source>
</reference>
<feature type="domain" description="Retrovirus-related Pol polyprotein from transposon TNT 1-94-like beta-barrel" evidence="1">
    <location>
        <begin position="227"/>
        <end position="291"/>
    </location>
</feature>
<evidence type="ECO:0000259" key="1">
    <source>
        <dbReference type="Pfam" id="PF22936"/>
    </source>
</evidence>
<protein>
    <recommendedName>
        <fullName evidence="1">Retrovirus-related Pol polyprotein from transposon TNT 1-94-like beta-barrel domain-containing protein</fullName>
    </recommendedName>
</protein>
<dbReference type="Pfam" id="PF22936">
    <property type="entry name" value="Pol_BBD"/>
    <property type="match status" value="1"/>
</dbReference>
<dbReference type="InterPro" id="IPR054722">
    <property type="entry name" value="PolX-like_BBD"/>
</dbReference>
<organism evidence="2 3">
    <name type="scientific">Puccinia coronata f. sp. avenae</name>
    <dbReference type="NCBI Taxonomy" id="200324"/>
    <lineage>
        <taxon>Eukaryota</taxon>
        <taxon>Fungi</taxon>
        <taxon>Dikarya</taxon>
        <taxon>Basidiomycota</taxon>
        <taxon>Pucciniomycotina</taxon>
        <taxon>Pucciniomycetes</taxon>
        <taxon>Pucciniales</taxon>
        <taxon>Pucciniaceae</taxon>
        <taxon>Puccinia</taxon>
    </lineage>
</organism>
<accession>A0A2N5UR55</accession>
<name>A0A2N5UR55_9BASI</name>
<dbReference type="EMBL" id="PGCI01000104">
    <property type="protein sequence ID" value="PLW40238.1"/>
    <property type="molecule type" value="Genomic_DNA"/>
</dbReference>
<dbReference type="Proteomes" id="UP000235392">
    <property type="component" value="Unassembled WGS sequence"/>
</dbReference>
<evidence type="ECO:0000313" key="3">
    <source>
        <dbReference type="Proteomes" id="UP000235392"/>
    </source>
</evidence>
<proteinExistence type="predicted"/>
<dbReference type="AlphaFoldDB" id="A0A2N5UR55"/>